<evidence type="ECO:0000313" key="2">
    <source>
        <dbReference type="Proteomes" id="UP000631114"/>
    </source>
</evidence>
<reference evidence="1 2" key="1">
    <citation type="submission" date="2020-10" db="EMBL/GenBank/DDBJ databases">
        <title>The Coptis chinensis genome and diversification of protoberbering-type alkaloids.</title>
        <authorList>
            <person name="Wang B."/>
            <person name="Shu S."/>
            <person name="Song C."/>
            <person name="Liu Y."/>
        </authorList>
    </citation>
    <scope>NUCLEOTIDE SEQUENCE [LARGE SCALE GENOMIC DNA]</scope>
    <source>
        <strain evidence="1">HL-2020</strain>
        <tissue evidence="1">Leaf</tissue>
    </source>
</reference>
<dbReference type="AlphaFoldDB" id="A0A835IG81"/>
<dbReference type="EMBL" id="JADFTS010000003">
    <property type="protein sequence ID" value="KAF9615852.1"/>
    <property type="molecule type" value="Genomic_DNA"/>
</dbReference>
<evidence type="ECO:0000313" key="1">
    <source>
        <dbReference type="EMBL" id="KAF9615852.1"/>
    </source>
</evidence>
<protein>
    <submittedName>
        <fullName evidence="1">Uncharacterized protein</fullName>
    </submittedName>
</protein>
<proteinExistence type="predicted"/>
<dbReference type="Proteomes" id="UP000631114">
    <property type="component" value="Unassembled WGS sequence"/>
</dbReference>
<keyword evidence="2" id="KW-1185">Reference proteome</keyword>
<sequence length="111" mass="11726">MGVDDEDDGEDEYRDLGLAAKIGVNVDGLRVCVVSGEDNGGVRVVGVSGSDTCGVGTAVEDTNRWNFLSFPGAWSNVGGVPKVVVVGNKDEDDDWAFLIVAFKCLRNGRTC</sequence>
<comment type="caution">
    <text evidence="1">The sequence shown here is derived from an EMBL/GenBank/DDBJ whole genome shotgun (WGS) entry which is preliminary data.</text>
</comment>
<accession>A0A835IG81</accession>
<gene>
    <name evidence="1" type="ORF">IFM89_026740</name>
</gene>
<name>A0A835IG81_9MAGN</name>
<organism evidence="1 2">
    <name type="scientific">Coptis chinensis</name>
    <dbReference type="NCBI Taxonomy" id="261450"/>
    <lineage>
        <taxon>Eukaryota</taxon>
        <taxon>Viridiplantae</taxon>
        <taxon>Streptophyta</taxon>
        <taxon>Embryophyta</taxon>
        <taxon>Tracheophyta</taxon>
        <taxon>Spermatophyta</taxon>
        <taxon>Magnoliopsida</taxon>
        <taxon>Ranunculales</taxon>
        <taxon>Ranunculaceae</taxon>
        <taxon>Coptidoideae</taxon>
        <taxon>Coptis</taxon>
    </lineage>
</organism>